<evidence type="ECO:0000313" key="3">
    <source>
        <dbReference type="EMBL" id="KAA1380693.1"/>
    </source>
</evidence>
<feature type="transmembrane region" description="Helical" evidence="2">
    <location>
        <begin position="329"/>
        <end position="349"/>
    </location>
</feature>
<sequence length="552" mass="58367">MSSQPRRASTTRTWPVFIVILVLAGIAAGAWSLSGPAGSTPDEDFHLASIWCGQGTDAHCAKGASSDRRTVPEGLVTGAQCFATKPAESADCLGTDYGDDPKPTFETDRGNFRGDYPPVYYAVMHTFVGDDISKSVLTMRAFNVLTFLVIVAAVMALVPPMLRRVTAWTFVLASVPLGIWMISSINPSGWTIVSAGTLWVCLYALPDAVGWRRPALVITAILTATMGVGSRTDSCLFTLMAVALVFIMRPRDVLRSKTALATGSVIGVASLFVFLTAKQSAAAVDAFGAQMAPSDLSSPALLWNNVQNLPVMWTGVWGGWPLGWVDTPLPPVVLVGSLLPWAALLFVALRNGSRRQMTAMALLAAALVTYPLFLVTRSHLLIGQGVQPRYLVPIVVMLTGMTLLVTKAGSYVPSRGQIALVTVALGAANSFALHTAIRRYVTGLDVVSIDLDAGREWWWNLPITPMAVWMAGSLAFAAVVWLVLNTFSPLGDGDVAGLPVDGAAPGTDAGHRRALVDARTAATEPDDREVGGAHASRDAGDPPGSPGLESNG</sequence>
<feature type="transmembrane region" description="Helical" evidence="2">
    <location>
        <begin position="388"/>
        <end position="406"/>
    </location>
</feature>
<dbReference type="AlphaFoldDB" id="A0A641ATY0"/>
<reference evidence="3" key="1">
    <citation type="submission" date="2019-09" db="EMBL/GenBank/DDBJ databases">
        <authorList>
            <person name="Li J."/>
        </authorList>
    </citation>
    <scope>NUCLEOTIDE SEQUENCE [LARGE SCALE GENOMIC DNA]</scope>
    <source>
        <strain evidence="3">NRBC 14897</strain>
    </source>
</reference>
<feature type="transmembrane region" description="Helical" evidence="2">
    <location>
        <begin position="259"/>
        <end position="277"/>
    </location>
</feature>
<feature type="transmembrane region" description="Helical" evidence="2">
    <location>
        <begin position="457"/>
        <end position="484"/>
    </location>
</feature>
<protein>
    <submittedName>
        <fullName evidence="3">DUF2142 domain-containing protein</fullName>
    </submittedName>
</protein>
<dbReference type="EMBL" id="SDPP02000001">
    <property type="protein sequence ID" value="KAA1380693.1"/>
    <property type="molecule type" value="Genomic_DNA"/>
</dbReference>
<proteinExistence type="predicted"/>
<accession>A0A641ATY0</accession>
<organism evidence="3 4">
    <name type="scientific">Aeromicrobium fastidiosum</name>
    <dbReference type="NCBI Taxonomy" id="52699"/>
    <lineage>
        <taxon>Bacteria</taxon>
        <taxon>Bacillati</taxon>
        <taxon>Actinomycetota</taxon>
        <taxon>Actinomycetes</taxon>
        <taxon>Propionibacteriales</taxon>
        <taxon>Nocardioidaceae</taxon>
        <taxon>Aeromicrobium</taxon>
    </lineage>
</organism>
<keyword evidence="4" id="KW-1185">Reference proteome</keyword>
<keyword evidence="2" id="KW-0812">Transmembrane</keyword>
<keyword evidence="2" id="KW-1133">Transmembrane helix</keyword>
<evidence type="ECO:0000256" key="2">
    <source>
        <dbReference type="SAM" id="Phobius"/>
    </source>
</evidence>
<feature type="region of interest" description="Disordered" evidence="1">
    <location>
        <begin position="507"/>
        <end position="552"/>
    </location>
</feature>
<dbReference type="InterPro" id="IPR018674">
    <property type="entry name" value="DUF2142_membrane"/>
</dbReference>
<feature type="compositionally biased region" description="Basic and acidic residues" evidence="1">
    <location>
        <begin position="528"/>
        <end position="540"/>
    </location>
</feature>
<evidence type="ECO:0000313" key="4">
    <source>
        <dbReference type="Proteomes" id="UP001515100"/>
    </source>
</evidence>
<dbReference type="OrthoDB" id="3266966at2"/>
<dbReference type="Pfam" id="PF09913">
    <property type="entry name" value="DUF2142"/>
    <property type="match status" value="1"/>
</dbReference>
<feature type="transmembrane region" description="Helical" evidence="2">
    <location>
        <begin position="361"/>
        <end position="382"/>
    </location>
</feature>
<name>A0A641ATY0_9ACTN</name>
<feature type="transmembrane region" description="Helical" evidence="2">
    <location>
        <begin position="12"/>
        <end position="33"/>
    </location>
</feature>
<feature type="transmembrane region" description="Helical" evidence="2">
    <location>
        <begin position="141"/>
        <end position="159"/>
    </location>
</feature>
<feature type="transmembrane region" description="Helical" evidence="2">
    <location>
        <begin position="418"/>
        <end position="437"/>
    </location>
</feature>
<gene>
    <name evidence="3" type="ORF">ESP62_005870</name>
</gene>
<comment type="caution">
    <text evidence="3">The sequence shown here is derived from an EMBL/GenBank/DDBJ whole genome shotgun (WGS) entry which is preliminary data.</text>
</comment>
<feature type="transmembrane region" description="Helical" evidence="2">
    <location>
        <begin position="189"/>
        <end position="205"/>
    </location>
</feature>
<feature type="transmembrane region" description="Helical" evidence="2">
    <location>
        <begin position="165"/>
        <end position="182"/>
    </location>
</feature>
<keyword evidence="2" id="KW-0472">Membrane</keyword>
<dbReference type="Proteomes" id="UP001515100">
    <property type="component" value="Unassembled WGS sequence"/>
</dbReference>
<evidence type="ECO:0000256" key="1">
    <source>
        <dbReference type="SAM" id="MobiDB-lite"/>
    </source>
</evidence>
<dbReference type="RefSeq" id="WP_129181410.1">
    <property type="nucleotide sequence ID" value="NZ_JAGIOG010000001.1"/>
</dbReference>